<dbReference type="GO" id="GO:0003677">
    <property type="term" value="F:DNA binding"/>
    <property type="evidence" value="ECO:0007669"/>
    <property type="project" value="UniProtKB-UniRule"/>
</dbReference>
<dbReference type="GO" id="GO:0016787">
    <property type="term" value="F:hydrolase activity"/>
    <property type="evidence" value="ECO:0007669"/>
    <property type="project" value="UniProtKB-KW"/>
</dbReference>
<feature type="binding site" evidence="8">
    <location>
        <position position="427"/>
    </location>
    <ligand>
        <name>Zn(2+)</name>
        <dbReference type="ChEBI" id="CHEBI:29105"/>
        <label>1</label>
    </ligand>
</feature>
<feature type="binding site" evidence="8">
    <location>
        <position position="468"/>
    </location>
    <ligand>
        <name>Zn(2+)</name>
        <dbReference type="ChEBI" id="CHEBI:29105"/>
        <label>1</label>
    </ligand>
</feature>
<keyword evidence="1 8" id="KW-0639">Primosome</keyword>
<comment type="function">
    <text evidence="8">Initiates the restart of stalled replication forks, which reloads the replicative helicase on sites other than the origin of replication. Recognizes and binds to abandoned replication forks and remodels them to uncover a helicase loading site. Promotes assembly of the primosome at these replication forks.</text>
</comment>
<reference evidence="11 12" key="1">
    <citation type="submission" date="2020-08" db="EMBL/GenBank/DDBJ databases">
        <title>Genomic Encyclopedia of Type Strains, Phase IV (KMG-V): Genome sequencing to study the core and pangenomes of soil and plant-associated prokaryotes.</title>
        <authorList>
            <person name="Whitman W."/>
        </authorList>
    </citation>
    <scope>NUCLEOTIDE SEQUENCE [LARGE SCALE GENOMIC DNA]</scope>
    <source>
        <strain evidence="11 12">B3ACCR2</strain>
    </source>
</reference>
<feature type="binding site" evidence="8">
    <location>
        <position position="439"/>
    </location>
    <ligand>
        <name>Zn(2+)</name>
        <dbReference type="ChEBI" id="CHEBI:29105"/>
        <label>2</label>
    </ligand>
</feature>
<comment type="similarity">
    <text evidence="8">Belongs to the helicase family. PriA subfamily.</text>
</comment>
<feature type="binding site" evidence="8">
    <location>
        <position position="436"/>
    </location>
    <ligand>
        <name>Zn(2+)</name>
        <dbReference type="ChEBI" id="CHEBI:29105"/>
        <label>2</label>
    </ligand>
</feature>
<dbReference type="GO" id="GO:1990077">
    <property type="term" value="C:primosome complex"/>
    <property type="evidence" value="ECO:0007669"/>
    <property type="project" value="UniProtKB-UniRule"/>
</dbReference>
<dbReference type="PANTHER" id="PTHR30580">
    <property type="entry name" value="PRIMOSOMAL PROTEIN N"/>
    <property type="match status" value="1"/>
</dbReference>
<dbReference type="AlphaFoldDB" id="A0A839PXL0"/>
<dbReference type="HAMAP" id="MF_00983">
    <property type="entry name" value="PriA"/>
    <property type="match status" value="1"/>
</dbReference>
<feature type="domain" description="Primosomal protein N' 3' DNA-binding" evidence="10">
    <location>
        <begin position="24"/>
        <end position="122"/>
    </location>
</feature>
<evidence type="ECO:0000256" key="8">
    <source>
        <dbReference type="HAMAP-Rule" id="MF_00983"/>
    </source>
</evidence>
<dbReference type="RefSeq" id="WP_253354696.1">
    <property type="nucleotide sequence ID" value="NZ_JACHVT010000006.1"/>
</dbReference>
<comment type="subunit">
    <text evidence="8">Component of the replication restart primosome.</text>
</comment>
<keyword evidence="4 8" id="KW-0547">Nucleotide-binding</keyword>
<organism evidence="11 12">
    <name type="scientific">Terracoccus luteus</name>
    <dbReference type="NCBI Taxonomy" id="53356"/>
    <lineage>
        <taxon>Bacteria</taxon>
        <taxon>Bacillati</taxon>
        <taxon>Actinomycetota</taxon>
        <taxon>Actinomycetes</taxon>
        <taxon>Micrococcales</taxon>
        <taxon>Intrasporangiaceae</taxon>
        <taxon>Terracoccus</taxon>
    </lineage>
</organism>
<gene>
    <name evidence="8" type="primary">priA</name>
    <name evidence="11" type="ORF">FHW14_003009</name>
</gene>
<evidence type="ECO:0000256" key="9">
    <source>
        <dbReference type="SAM" id="MobiDB-lite"/>
    </source>
</evidence>
<evidence type="ECO:0000256" key="7">
    <source>
        <dbReference type="ARBA" id="ARBA00023125"/>
    </source>
</evidence>
<keyword evidence="7 8" id="KW-0238">DNA-binding</keyword>
<feature type="binding site" evidence="8">
    <location>
        <position position="430"/>
    </location>
    <ligand>
        <name>Zn(2+)</name>
        <dbReference type="ChEBI" id="CHEBI:29105"/>
        <label>1</label>
    </ligand>
</feature>
<dbReference type="GO" id="GO:0006270">
    <property type="term" value="P:DNA replication initiation"/>
    <property type="evidence" value="ECO:0007669"/>
    <property type="project" value="TreeGrafter"/>
</dbReference>
<dbReference type="InterPro" id="IPR027417">
    <property type="entry name" value="P-loop_NTPase"/>
</dbReference>
<comment type="caution">
    <text evidence="8">As this protein does not have any detectable helicase domains, it probably does not have helicase activity.</text>
</comment>
<dbReference type="PANTHER" id="PTHR30580:SF0">
    <property type="entry name" value="PRIMOSOMAL PROTEIN N"/>
    <property type="match status" value="1"/>
</dbReference>
<evidence type="ECO:0000313" key="11">
    <source>
        <dbReference type="EMBL" id="MBB2987823.1"/>
    </source>
</evidence>
<accession>A0A839PXL0</accession>
<keyword evidence="6 8" id="KW-0067">ATP-binding</keyword>
<dbReference type="Gene3D" id="3.40.1440.60">
    <property type="entry name" value="PriA, 3(prime) DNA-binding domain"/>
    <property type="match status" value="1"/>
</dbReference>
<keyword evidence="5 8" id="KW-0862">Zinc</keyword>
<dbReference type="GO" id="GO:0006310">
    <property type="term" value="P:DNA recombination"/>
    <property type="evidence" value="ECO:0007669"/>
    <property type="project" value="InterPro"/>
</dbReference>
<evidence type="ECO:0000256" key="4">
    <source>
        <dbReference type="ARBA" id="ARBA00022741"/>
    </source>
</evidence>
<feature type="binding site" evidence="8">
    <location>
        <position position="471"/>
    </location>
    <ligand>
        <name>Zn(2+)</name>
        <dbReference type="ChEBI" id="CHEBI:29105"/>
        <label>1</label>
    </ligand>
</feature>
<feature type="compositionally biased region" description="Basic and acidic residues" evidence="9">
    <location>
        <begin position="654"/>
        <end position="665"/>
    </location>
</feature>
<feature type="compositionally biased region" description="Pro residues" evidence="9">
    <location>
        <begin position="134"/>
        <end position="147"/>
    </location>
</feature>
<feature type="region of interest" description="Disordered" evidence="9">
    <location>
        <begin position="652"/>
        <end position="679"/>
    </location>
</feature>
<evidence type="ECO:0000313" key="12">
    <source>
        <dbReference type="Proteomes" id="UP000590811"/>
    </source>
</evidence>
<sequence>MPEVPEVSDTTDEGRPADRPVAAVVVETPLAHLDRVFEYAVPPELASDAVVGARVRVRFAGRDLEGFVVERRERPEHAGRLADLRRVVSPEPVLTPEVLRLARAVADRYAGTLSDVLRLAVPKRHATAERNLPLEPPVRPEPAPPALPAASAAPAEPSGDGERTAGEPASGPVPPEPGPWSAYPAGPAWLRRVASGEGPAAAWTALPGRGPSDDWPRALAVAAEAALAGGRGALLVVPDHRDVDRLDAALTGVLGAGRHVRLTADQGPQARYTAWLKVLRGHVRVVIGTRAAAFAPVHDLGLVGWWDDGDDLLTEPRAPYHHTGVVLTTRAEQSGAALLVGGFVRSLRVQAEVDAGRLVPVVAEPAGIRAAAPRVAVAGEGADEERDGPGSRAHLPSRAWRVAKDALVDGPVLLQVPRRGYLPSLSCAECRTPVRCTRCQGPMALGSRGAPPSCRWCGSGLPVTGFECGECGSRRLRSSVTGARRTAEEIGRAFPGAPVVTSGSGEVLGSVPGDPALVIATPGAEPVAAGGYSAVLLLDAWASLDLPVLDAPIESLRRWAAAAALARPGRAVVLCGVPDVVALPAVEALVRWDPAWLAERELAERRELGLPPAARYAQLTGSRRALEASLHDLRLPDGASVLGPMPLPAAARVGGDRADRADRAGGADAPGAGGRAPADRHALVRIDPGRTSELTSALQALKALRSARKELEPVGVRVDPLEGW</sequence>
<keyword evidence="11" id="KW-0378">Hydrolase</keyword>
<proteinExistence type="inferred from homology"/>
<evidence type="ECO:0000259" key="10">
    <source>
        <dbReference type="Pfam" id="PF17764"/>
    </source>
</evidence>
<dbReference type="Proteomes" id="UP000590811">
    <property type="component" value="Unassembled WGS sequence"/>
</dbReference>
<name>A0A839PXL0_9MICO</name>
<feature type="binding site" evidence="8">
    <location>
        <position position="454"/>
    </location>
    <ligand>
        <name>Zn(2+)</name>
        <dbReference type="ChEBI" id="CHEBI:29105"/>
        <label>2</label>
    </ligand>
</feature>
<dbReference type="Gene3D" id="3.40.50.300">
    <property type="entry name" value="P-loop containing nucleotide triphosphate hydrolases"/>
    <property type="match status" value="1"/>
</dbReference>
<feature type="compositionally biased region" description="Low complexity" evidence="9">
    <location>
        <begin position="148"/>
        <end position="157"/>
    </location>
</feature>
<dbReference type="EMBL" id="JACHVT010000006">
    <property type="protein sequence ID" value="MBB2987823.1"/>
    <property type="molecule type" value="Genomic_DNA"/>
</dbReference>
<evidence type="ECO:0000256" key="5">
    <source>
        <dbReference type="ARBA" id="ARBA00022833"/>
    </source>
</evidence>
<dbReference type="GO" id="GO:0043138">
    <property type="term" value="F:3'-5' DNA helicase activity"/>
    <property type="evidence" value="ECO:0007669"/>
    <property type="project" value="TreeGrafter"/>
</dbReference>
<dbReference type="GO" id="GO:0008270">
    <property type="term" value="F:zinc ion binding"/>
    <property type="evidence" value="ECO:0007669"/>
    <property type="project" value="UniProtKB-UniRule"/>
</dbReference>
<dbReference type="InterPro" id="IPR042115">
    <property type="entry name" value="PriA_3primeBD_sf"/>
</dbReference>
<dbReference type="GO" id="GO:0006269">
    <property type="term" value="P:DNA replication, synthesis of primer"/>
    <property type="evidence" value="ECO:0007669"/>
    <property type="project" value="UniProtKB-KW"/>
</dbReference>
<evidence type="ECO:0000256" key="6">
    <source>
        <dbReference type="ARBA" id="ARBA00022840"/>
    </source>
</evidence>
<keyword evidence="3 8" id="KW-0479">Metal-binding</keyword>
<dbReference type="InterPro" id="IPR005259">
    <property type="entry name" value="PriA"/>
</dbReference>
<evidence type="ECO:0000256" key="1">
    <source>
        <dbReference type="ARBA" id="ARBA00022515"/>
    </source>
</evidence>
<evidence type="ECO:0000256" key="3">
    <source>
        <dbReference type="ARBA" id="ARBA00022723"/>
    </source>
</evidence>
<dbReference type="Pfam" id="PF17764">
    <property type="entry name" value="PriA_3primeBD"/>
    <property type="match status" value="1"/>
</dbReference>
<dbReference type="GO" id="GO:0005524">
    <property type="term" value="F:ATP binding"/>
    <property type="evidence" value="ECO:0007669"/>
    <property type="project" value="UniProtKB-UniRule"/>
</dbReference>
<keyword evidence="2 8" id="KW-0235">DNA replication</keyword>
<protein>
    <recommendedName>
        <fullName evidence="8">Probable replication restart protein PriA</fullName>
    </recommendedName>
    <alternativeName>
        <fullName evidence="8">Putative ATP-dependent DNA helicase PriA</fullName>
    </alternativeName>
</protein>
<dbReference type="GO" id="GO:0006302">
    <property type="term" value="P:double-strand break repair"/>
    <property type="evidence" value="ECO:0007669"/>
    <property type="project" value="InterPro"/>
</dbReference>
<comment type="cofactor">
    <cofactor evidence="8">
        <name>Zn(2+)</name>
        <dbReference type="ChEBI" id="CHEBI:29105"/>
    </cofactor>
    <text evidence="8">Binds 2 zinc ions per subunit.</text>
</comment>
<evidence type="ECO:0000256" key="2">
    <source>
        <dbReference type="ARBA" id="ARBA00022705"/>
    </source>
</evidence>
<feature type="region of interest" description="Disordered" evidence="9">
    <location>
        <begin position="128"/>
        <end position="182"/>
    </location>
</feature>
<feature type="region of interest" description="Disordered" evidence="9">
    <location>
        <begin position="1"/>
        <end position="20"/>
    </location>
</feature>
<feature type="binding site" evidence="8">
    <location>
        <position position="457"/>
    </location>
    <ligand>
        <name>Zn(2+)</name>
        <dbReference type="ChEBI" id="CHEBI:29105"/>
        <label>2</label>
    </ligand>
</feature>
<comment type="caution">
    <text evidence="11">The sequence shown here is derived from an EMBL/GenBank/DDBJ whole genome shotgun (WGS) entry which is preliminary data.</text>
</comment>
<dbReference type="InterPro" id="IPR041222">
    <property type="entry name" value="PriA_3primeBD"/>
</dbReference>